<dbReference type="InterPro" id="IPR049517">
    <property type="entry name" value="ACX-like_C"/>
</dbReference>
<evidence type="ECO:0000259" key="1">
    <source>
        <dbReference type="Pfam" id="PF01968"/>
    </source>
</evidence>
<dbReference type="OrthoDB" id="9768323at2"/>
<feature type="domain" description="Acetophenone carboxylase-like C-terminal" evidence="3">
    <location>
        <begin position="488"/>
        <end position="658"/>
    </location>
</feature>
<evidence type="ECO:0000259" key="2">
    <source>
        <dbReference type="Pfam" id="PF05378"/>
    </source>
</evidence>
<gene>
    <name evidence="4" type="ORF">A4R35_23115</name>
</gene>
<feature type="domain" description="Hydantoinase A/oxoprolinase" evidence="1">
    <location>
        <begin position="195"/>
        <end position="477"/>
    </location>
</feature>
<dbReference type="Pfam" id="PF05378">
    <property type="entry name" value="Hydant_A_N"/>
    <property type="match status" value="1"/>
</dbReference>
<name>A0A328VNJ5_9CHLR</name>
<dbReference type="GO" id="GO:0017168">
    <property type="term" value="F:5-oxoprolinase (ATP-hydrolyzing) activity"/>
    <property type="evidence" value="ECO:0007669"/>
    <property type="project" value="TreeGrafter"/>
</dbReference>
<dbReference type="InterPro" id="IPR002821">
    <property type="entry name" value="Hydantoinase_A"/>
</dbReference>
<evidence type="ECO:0000259" key="3">
    <source>
        <dbReference type="Pfam" id="PF19278"/>
    </source>
</evidence>
<dbReference type="GO" id="GO:0005829">
    <property type="term" value="C:cytosol"/>
    <property type="evidence" value="ECO:0007669"/>
    <property type="project" value="TreeGrafter"/>
</dbReference>
<dbReference type="RefSeq" id="WP_112433750.1">
    <property type="nucleotide sequence ID" value="NZ_MCIF01000002.1"/>
</dbReference>
<feature type="domain" description="Hydantoinase/oxoprolinase N-terminal" evidence="2">
    <location>
        <begin position="7"/>
        <end position="176"/>
    </location>
</feature>
<dbReference type="PANTHER" id="PTHR11365">
    <property type="entry name" value="5-OXOPROLINASE RELATED"/>
    <property type="match status" value="1"/>
</dbReference>
<accession>A0A328VNJ5</accession>
<reference evidence="4 5" key="1">
    <citation type="submission" date="2016-08" db="EMBL/GenBank/DDBJ databases">
        <title>Analysis of Carbohydrate Active Enzymes in Thermogemmatispora T81 Reveals Carbohydrate Degradation Ability.</title>
        <authorList>
            <person name="Tomazini A."/>
            <person name="Lal S."/>
            <person name="Stott M."/>
            <person name="Henrissat B."/>
            <person name="Polikarpov I."/>
            <person name="Sparling R."/>
            <person name="Levin D.B."/>
        </authorList>
    </citation>
    <scope>NUCLEOTIDE SEQUENCE [LARGE SCALE GENOMIC DNA]</scope>
    <source>
        <strain evidence="4 5">T81</strain>
    </source>
</reference>
<evidence type="ECO:0000313" key="4">
    <source>
        <dbReference type="EMBL" id="RAQ98451.1"/>
    </source>
</evidence>
<dbReference type="GO" id="GO:0006749">
    <property type="term" value="P:glutathione metabolic process"/>
    <property type="evidence" value="ECO:0007669"/>
    <property type="project" value="TreeGrafter"/>
</dbReference>
<dbReference type="EMBL" id="MCIF01000002">
    <property type="protein sequence ID" value="RAQ98451.1"/>
    <property type="molecule type" value="Genomic_DNA"/>
</dbReference>
<organism evidence="4 5">
    <name type="scientific">Thermogemmatispora tikiterensis</name>
    <dbReference type="NCBI Taxonomy" id="1825093"/>
    <lineage>
        <taxon>Bacteria</taxon>
        <taxon>Bacillati</taxon>
        <taxon>Chloroflexota</taxon>
        <taxon>Ktedonobacteria</taxon>
        <taxon>Thermogemmatisporales</taxon>
        <taxon>Thermogemmatisporaceae</taxon>
        <taxon>Thermogemmatispora</taxon>
    </lineage>
</organism>
<evidence type="ECO:0000313" key="5">
    <source>
        <dbReference type="Proteomes" id="UP000248706"/>
    </source>
</evidence>
<proteinExistence type="predicted"/>
<dbReference type="AlphaFoldDB" id="A0A328VNJ5"/>
<dbReference type="Pfam" id="PF01968">
    <property type="entry name" value="Hydantoinase_A"/>
    <property type="match status" value="1"/>
</dbReference>
<comment type="caution">
    <text evidence="4">The sequence shown here is derived from an EMBL/GenBank/DDBJ whole genome shotgun (WGS) entry which is preliminary data.</text>
</comment>
<protein>
    <submittedName>
        <fullName evidence="4">5-oxoprolinase</fullName>
    </submittedName>
</protein>
<dbReference type="InterPro" id="IPR008040">
    <property type="entry name" value="Hydant_A_N"/>
</dbReference>
<keyword evidence="5" id="KW-1185">Reference proteome</keyword>
<dbReference type="InterPro" id="IPR045079">
    <property type="entry name" value="Oxoprolinase-like"/>
</dbReference>
<sequence length="700" mass="74629">MTAILAGVDTGGTFTDLVLFQEGKLRVHKVFSTPHDPSQAILEGLQELGALPRLRTLVHGSTVATNAVLEGKGARTGLITTAGFRDVLEIGRQTRPSLYNLRVQKVPPLVPRARRVEVVERLDERGEVLIPLDEGSLEEALATLEREEVEAVAVVLLFSFANPAHERRVAEAARQRGWYVSASAEVLPEFREYERTSTLVLNAYVGPLIDRYLGQLEQALPAGTGLRIMQSNGGSISSAMARREAARTLLSGPAAGVVGARFVARASGIERLIALDIGGTSTDVSLVDGAITETTDGRIGGHPTKLPMIDIHTVGAGGGSLAWFDLGGALRVGPRSAGAVPGPAAYGRGGTEATVTDAHVVLGRLLPEAFLGGSRRLDIALARQAVGRIAERLGTSLEEAALGIVRIANANMEAAIRLISVERGLDPRHFTLVAFGGAGPLHACELAASLSIPRVLIPAAPGVLSALGMLVADVLKDYVRTLMLPIDQEQAQAAIEGALAALEEQGRADLLAEGFAAEQIQIERYLDLRYVGQSYELTIPYGGDCARAAQQFHLAHERRFGYSDPNEPVQVVNVRLKARGLVEPPVLERQPLQPEAVVQPLERRQVIFAGEAGPLAHEAAIYERSALVPGVQFVGPAIVTQYDTTTVVPPGWRARVDAVGNLLIELASDGPTDAQQLQQQRRQPAQAAQAQLAEEGSHVW</sequence>
<dbReference type="Proteomes" id="UP000248706">
    <property type="component" value="Unassembled WGS sequence"/>
</dbReference>
<dbReference type="Pfam" id="PF19278">
    <property type="entry name" value="Hydant_A_C"/>
    <property type="match status" value="1"/>
</dbReference>
<dbReference type="PANTHER" id="PTHR11365:SF23">
    <property type="entry name" value="HYPOTHETICAL 5-OXOPROLINASE (EUROFUNG)-RELATED"/>
    <property type="match status" value="1"/>
</dbReference>